<evidence type="ECO:0000313" key="5">
    <source>
        <dbReference type="Proteomes" id="UP001140011"/>
    </source>
</evidence>
<reference evidence="4" key="1">
    <citation type="submission" date="2022-07" db="EMBL/GenBank/DDBJ databases">
        <title>Phylogenomic reconstructions and comparative analyses of Kickxellomycotina fungi.</title>
        <authorList>
            <person name="Reynolds N.K."/>
            <person name="Stajich J.E."/>
            <person name="Barry K."/>
            <person name="Grigoriev I.V."/>
            <person name="Crous P."/>
            <person name="Smith M.E."/>
        </authorList>
    </citation>
    <scope>NUCLEOTIDE SEQUENCE</scope>
    <source>
        <strain evidence="4">BCRC 34297</strain>
    </source>
</reference>
<evidence type="ECO:0000256" key="1">
    <source>
        <dbReference type="ARBA" id="ARBA00006432"/>
    </source>
</evidence>
<accession>A0A9W8L723</accession>
<evidence type="ECO:0000259" key="3">
    <source>
        <dbReference type="Pfam" id="PF00501"/>
    </source>
</evidence>
<protein>
    <recommendedName>
        <fullName evidence="3">AMP-dependent synthetase/ligase domain-containing protein</fullName>
    </recommendedName>
</protein>
<name>A0A9W8L723_9FUNG</name>
<keyword evidence="2" id="KW-0436">Ligase</keyword>
<dbReference type="SUPFAM" id="SSF56801">
    <property type="entry name" value="Acetyl-CoA synthetase-like"/>
    <property type="match status" value="1"/>
</dbReference>
<dbReference type="PANTHER" id="PTHR24096">
    <property type="entry name" value="LONG-CHAIN-FATTY-ACID--COA LIGASE"/>
    <property type="match status" value="1"/>
</dbReference>
<evidence type="ECO:0000256" key="2">
    <source>
        <dbReference type="ARBA" id="ARBA00022598"/>
    </source>
</evidence>
<dbReference type="Pfam" id="PF00501">
    <property type="entry name" value="AMP-binding"/>
    <property type="match status" value="1"/>
</dbReference>
<feature type="domain" description="AMP-dependent synthetase/ligase" evidence="3">
    <location>
        <begin position="34"/>
        <end position="137"/>
    </location>
</feature>
<dbReference type="EMBL" id="JANBUH010000927">
    <property type="protein sequence ID" value="KAJ2748925.1"/>
    <property type="molecule type" value="Genomic_DNA"/>
</dbReference>
<dbReference type="AlphaFoldDB" id="A0A9W8L723"/>
<dbReference type="InterPro" id="IPR000873">
    <property type="entry name" value="AMP-dep_synth/lig_dom"/>
</dbReference>
<organism evidence="4 5">
    <name type="scientific">Coemansia pectinata</name>
    <dbReference type="NCBI Taxonomy" id="1052879"/>
    <lineage>
        <taxon>Eukaryota</taxon>
        <taxon>Fungi</taxon>
        <taxon>Fungi incertae sedis</taxon>
        <taxon>Zoopagomycota</taxon>
        <taxon>Kickxellomycotina</taxon>
        <taxon>Kickxellomycetes</taxon>
        <taxon>Kickxellales</taxon>
        <taxon>Kickxellaceae</taxon>
        <taxon>Coemansia</taxon>
    </lineage>
</organism>
<evidence type="ECO:0000313" key="4">
    <source>
        <dbReference type="EMBL" id="KAJ2748925.1"/>
    </source>
</evidence>
<dbReference type="GO" id="GO:0016405">
    <property type="term" value="F:CoA-ligase activity"/>
    <property type="evidence" value="ECO:0007669"/>
    <property type="project" value="TreeGrafter"/>
</dbReference>
<gene>
    <name evidence="4" type="ORF">GGI19_005909</name>
</gene>
<comment type="caution">
    <text evidence="4">The sequence shown here is derived from an EMBL/GenBank/DDBJ whole genome shotgun (WGS) entry which is preliminary data.</text>
</comment>
<dbReference type="OrthoDB" id="10253115at2759"/>
<sequence>MIFTSPFPSIAQPPAQDLASFIFDHAETRSAFGANPSLPALTDHATMQSFMDVQRMADRFASGLVNSLGLQRGDMVAVLIPNSAYYPAIVLGALMAGLVCATANPAYTIGETTHVLDLSEAKAVIATEQNLPTVLKAIEDSDTYIMRHRILTIDG</sequence>
<keyword evidence="5" id="KW-1185">Reference proteome</keyword>
<feature type="non-terminal residue" evidence="4">
    <location>
        <position position="155"/>
    </location>
</feature>
<dbReference type="Gene3D" id="3.40.50.980">
    <property type="match status" value="1"/>
</dbReference>
<comment type="similarity">
    <text evidence="1">Belongs to the ATP-dependent AMP-binding enzyme family.</text>
</comment>
<proteinExistence type="inferred from homology"/>
<dbReference type="Proteomes" id="UP001140011">
    <property type="component" value="Unassembled WGS sequence"/>
</dbReference>
<dbReference type="PANTHER" id="PTHR24096:SF149">
    <property type="entry name" value="AMP-BINDING DOMAIN-CONTAINING PROTEIN-RELATED"/>
    <property type="match status" value="1"/>
</dbReference>